<dbReference type="InterPro" id="IPR013611">
    <property type="entry name" value="Transp-assoc_OB_typ2"/>
</dbReference>
<feature type="domain" description="ABC transporter" evidence="6">
    <location>
        <begin position="12"/>
        <end position="242"/>
    </location>
</feature>
<dbReference type="InterPro" id="IPR015853">
    <property type="entry name" value="ABC_transpr_FbpC"/>
</dbReference>
<gene>
    <name evidence="7" type="ordered locus">Strop_2402</name>
</gene>
<dbReference type="InterPro" id="IPR017871">
    <property type="entry name" value="ABC_transporter-like_CS"/>
</dbReference>
<keyword evidence="2" id="KW-1003">Cell membrane</keyword>
<proteinExistence type="predicted"/>
<dbReference type="Pfam" id="PF00005">
    <property type="entry name" value="ABC_tran"/>
    <property type="match status" value="1"/>
</dbReference>
<dbReference type="InterPro" id="IPR012340">
    <property type="entry name" value="NA-bd_OB-fold"/>
</dbReference>
<dbReference type="KEGG" id="stp:Strop_2402"/>
<evidence type="ECO:0000256" key="2">
    <source>
        <dbReference type="ARBA" id="ARBA00022475"/>
    </source>
</evidence>
<evidence type="ECO:0000256" key="4">
    <source>
        <dbReference type="ARBA" id="ARBA00022840"/>
    </source>
</evidence>
<keyword evidence="4" id="KW-0067">ATP-binding</keyword>
<keyword evidence="5" id="KW-0472">Membrane</keyword>
<dbReference type="FunFam" id="3.40.50.300:FF:000042">
    <property type="entry name" value="Maltose/maltodextrin ABC transporter, ATP-binding protein"/>
    <property type="match status" value="1"/>
</dbReference>
<dbReference type="PANTHER" id="PTHR43875">
    <property type="entry name" value="MALTODEXTRIN IMPORT ATP-BINDING PROTEIN MSMX"/>
    <property type="match status" value="1"/>
</dbReference>
<dbReference type="GO" id="GO:0005524">
    <property type="term" value="F:ATP binding"/>
    <property type="evidence" value="ECO:0007669"/>
    <property type="project" value="UniProtKB-KW"/>
</dbReference>
<dbReference type="PROSITE" id="PS00211">
    <property type="entry name" value="ABC_TRANSPORTER_1"/>
    <property type="match status" value="1"/>
</dbReference>
<dbReference type="SUPFAM" id="SSF50331">
    <property type="entry name" value="MOP-like"/>
    <property type="match status" value="1"/>
</dbReference>
<dbReference type="HOGENOM" id="CLU_000604_1_1_11"/>
<reference evidence="8" key="1">
    <citation type="journal article" date="2007" name="Proc. Natl. Acad. Sci. U.S.A.">
        <title>Genome sequencing reveals complex secondary metabolome in the marine actinomycete Salinispora tropica.</title>
        <authorList>
            <person name="Udwary D.W."/>
            <person name="Zeigler L."/>
            <person name="Asolkar R.N."/>
            <person name="Singan V."/>
            <person name="Lapidus A."/>
            <person name="Fenical W."/>
            <person name="Jensen P.R."/>
            <person name="Moore B.S."/>
        </authorList>
    </citation>
    <scope>NUCLEOTIDE SEQUENCE [LARGE SCALE GENOMIC DNA]</scope>
    <source>
        <strain evidence="8">ATCC BAA-916 / DSM 44818 / CNB-440</strain>
    </source>
</reference>
<dbReference type="CDD" id="cd03259">
    <property type="entry name" value="ABC_Carb_Solutes_like"/>
    <property type="match status" value="1"/>
</dbReference>
<dbReference type="InterPro" id="IPR047641">
    <property type="entry name" value="ABC_transpr_MalK/UgpC-like"/>
</dbReference>
<dbReference type="eggNOG" id="COG3842">
    <property type="taxonomic scope" value="Bacteria"/>
</dbReference>
<dbReference type="GO" id="GO:0016887">
    <property type="term" value="F:ATP hydrolysis activity"/>
    <property type="evidence" value="ECO:0007669"/>
    <property type="project" value="InterPro"/>
</dbReference>
<dbReference type="STRING" id="369723.Strop_2402"/>
<dbReference type="InterPro" id="IPR003593">
    <property type="entry name" value="AAA+_ATPase"/>
</dbReference>
<dbReference type="InterPro" id="IPR008995">
    <property type="entry name" value="Mo/tungstate-bd_C_term_dom"/>
</dbReference>
<dbReference type="SUPFAM" id="SSF52540">
    <property type="entry name" value="P-loop containing nucleoside triphosphate hydrolases"/>
    <property type="match status" value="1"/>
</dbReference>
<dbReference type="EMBL" id="CP000667">
    <property type="protein sequence ID" value="ABP54849.1"/>
    <property type="molecule type" value="Genomic_DNA"/>
</dbReference>
<organism evidence="7 8">
    <name type="scientific">Salinispora tropica (strain ATCC BAA-916 / DSM 44818 / JCM 13857 / NBRC 105044 / CNB-440)</name>
    <dbReference type="NCBI Taxonomy" id="369723"/>
    <lineage>
        <taxon>Bacteria</taxon>
        <taxon>Bacillati</taxon>
        <taxon>Actinomycetota</taxon>
        <taxon>Actinomycetes</taxon>
        <taxon>Micromonosporales</taxon>
        <taxon>Micromonosporaceae</taxon>
        <taxon>Salinispora</taxon>
    </lineage>
</organism>
<dbReference type="Proteomes" id="UP000000235">
    <property type="component" value="Chromosome"/>
</dbReference>
<dbReference type="Gene3D" id="3.40.50.300">
    <property type="entry name" value="P-loop containing nucleotide triphosphate hydrolases"/>
    <property type="match status" value="1"/>
</dbReference>
<keyword evidence="1" id="KW-0813">Transport</keyword>
<dbReference type="PATRIC" id="fig|369723.5.peg.2471"/>
<evidence type="ECO:0000256" key="1">
    <source>
        <dbReference type="ARBA" id="ARBA00022448"/>
    </source>
</evidence>
<protein>
    <submittedName>
        <fullName evidence="7">ABC transporter related</fullName>
    </submittedName>
</protein>
<dbReference type="AlphaFoldDB" id="A4X7J9"/>
<dbReference type="RefSeq" id="WP_012013630.1">
    <property type="nucleotide sequence ID" value="NC_009380.1"/>
</dbReference>
<dbReference type="Gene3D" id="2.40.50.100">
    <property type="match status" value="2"/>
</dbReference>
<dbReference type="GO" id="GO:0015408">
    <property type="term" value="F:ABC-type ferric iron transporter activity"/>
    <property type="evidence" value="ECO:0007669"/>
    <property type="project" value="InterPro"/>
</dbReference>
<evidence type="ECO:0000313" key="7">
    <source>
        <dbReference type="EMBL" id="ABP54849.1"/>
    </source>
</evidence>
<evidence type="ECO:0000256" key="5">
    <source>
        <dbReference type="ARBA" id="ARBA00023136"/>
    </source>
</evidence>
<dbReference type="InterPro" id="IPR003439">
    <property type="entry name" value="ABC_transporter-like_ATP-bd"/>
</dbReference>
<sequence length="351" mass="37267">MNDAGLTHDAGLTLDGVSAAYRGVTVLQQMRLTMARGELLVVLGPSGAGKSTLLRVVAGLEPVTTGRVWIAGRDVTADRPGRRNVSMVFQSYALFPHLTVAENIAFGLVVRDVPKTAARERARSAAEQVGAAHLLDRRPGQLSGGERQRVALARALVREPDVFLLDEPLSNLDLALRVQMRAELRALHDRLGATMVHVTHDQTEALVLADRIAVLRDGRVEQVGTPDEIWHTPASRFVAGFVGSPAMNVLPSSGPIHPSGAPPTGVSGDREIGFRPEAVVLGASDGVAATVDRVEVVGTDAYAYLTLLAGCPVVARVPAAHRPARGDTVRVGVRWADTHVFDADTGLRCAP</sequence>
<evidence type="ECO:0000313" key="8">
    <source>
        <dbReference type="Proteomes" id="UP000000235"/>
    </source>
</evidence>
<dbReference type="SMART" id="SM00382">
    <property type="entry name" value="AAA"/>
    <property type="match status" value="1"/>
</dbReference>
<dbReference type="GO" id="GO:0055052">
    <property type="term" value="C:ATP-binding cassette (ABC) transporter complex, substrate-binding subunit-containing"/>
    <property type="evidence" value="ECO:0007669"/>
    <property type="project" value="TreeGrafter"/>
</dbReference>
<dbReference type="Pfam" id="PF08402">
    <property type="entry name" value="TOBE_2"/>
    <property type="match status" value="1"/>
</dbReference>
<keyword evidence="3" id="KW-0547">Nucleotide-binding</keyword>
<dbReference type="PROSITE" id="PS50893">
    <property type="entry name" value="ABC_TRANSPORTER_2"/>
    <property type="match status" value="1"/>
</dbReference>
<accession>A4X7J9</accession>
<evidence type="ECO:0000256" key="3">
    <source>
        <dbReference type="ARBA" id="ARBA00022741"/>
    </source>
</evidence>
<dbReference type="Gene3D" id="2.40.50.140">
    <property type="entry name" value="Nucleic acid-binding proteins"/>
    <property type="match status" value="1"/>
</dbReference>
<dbReference type="PANTHER" id="PTHR43875:SF1">
    <property type="entry name" value="OSMOPROTECTIVE COMPOUNDS UPTAKE ATP-BINDING PROTEIN GGTA"/>
    <property type="match status" value="1"/>
</dbReference>
<keyword evidence="8" id="KW-1185">Reference proteome</keyword>
<dbReference type="InterPro" id="IPR027417">
    <property type="entry name" value="P-loop_NTPase"/>
</dbReference>
<evidence type="ECO:0000259" key="6">
    <source>
        <dbReference type="PROSITE" id="PS50893"/>
    </source>
</evidence>
<name>A4X7J9_SALTO</name>